<dbReference type="PATRIC" id="fig|314722.6.peg.2135"/>
<gene>
    <name evidence="2" type="ORF">WQ53_09945</name>
</gene>
<evidence type="ECO:0000256" key="1">
    <source>
        <dbReference type="SAM" id="MobiDB-lite"/>
    </source>
</evidence>
<dbReference type="KEGG" id="psuw:WQ53_09945"/>
<dbReference type="Proteomes" id="UP000033067">
    <property type="component" value="Chromosome"/>
</dbReference>
<dbReference type="EMBL" id="CP011144">
    <property type="protein sequence ID" value="AKC87016.1"/>
    <property type="molecule type" value="Genomic_DNA"/>
</dbReference>
<feature type="compositionally biased region" description="Polar residues" evidence="1">
    <location>
        <begin position="87"/>
        <end position="98"/>
    </location>
</feature>
<organism evidence="2 3">
    <name type="scientific">Pseudoxanthomonas suwonensis</name>
    <dbReference type="NCBI Taxonomy" id="314722"/>
    <lineage>
        <taxon>Bacteria</taxon>
        <taxon>Pseudomonadati</taxon>
        <taxon>Pseudomonadota</taxon>
        <taxon>Gammaproteobacteria</taxon>
        <taxon>Lysobacterales</taxon>
        <taxon>Lysobacteraceae</taxon>
        <taxon>Pseudoxanthomonas</taxon>
    </lineage>
</organism>
<protein>
    <submittedName>
        <fullName evidence="2">Uncharacterized protein</fullName>
    </submittedName>
</protein>
<reference evidence="2 3" key="1">
    <citation type="journal article" date="2015" name="Genome Announc.">
        <title>Complete Genome Sequence of Pseudoxanthomonas suwonensis Strain J1, a Cellulose-Degrading Bacterium Isolated from Leaf- and Wood-Enriched Soil.</title>
        <authorList>
            <person name="Hou L."/>
            <person name="Jiang J."/>
            <person name="Xu Z."/>
            <person name="Zhou Y."/>
            <person name="Leung F.C."/>
        </authorList>
    </citation>
    <scope>NUCLEOTIDE SEQUENCE [LARGE SCALE GENOMIC DNA]</scope>
    <source>
        <strain evidence="2 3">J1</strain>
    </source>
</reference>
<dbReference type="RefSeq" id="WP_052632010.1">
    <property type="nucleotide sequence ID" value="NZ_CP011144.1"/>
</dbReference>
<name>A0A0E3UNA4_9GAMM</name>
<evidence type="ECO:0000313" key="3">
    <source>
        <dbReference type="Proteomes" id="UP000033067"/>
    </source>
</evidence>
<proteinExistence type="predicted"/>
<evidence type="ECO:0000313" key="2">
    <source>
        <dbReference type="EMBL" id="AKC87016.1"/>
    </source>
</evidence>
<dbReference type="AlphaFoldDB" id="A0A0E3UNA4"/>
<accession>A0A0E3UNA4</accession>
<keyword evidence="3" id="KW-1185">Reference proteome</keyword>
<feature type="region of interest" description="Disordered" evidence="1">
    <location>
        <begin position="69"/>
        <end position="98"/>
    </location>
</feature>
<sequence>MKTPADIDAELARLERRLPELIARHDGPDVLEAFAAEAEPLTRDVPAEHEAYVNSRLNCMLAAAGLVPGEPEGEPCPTGLDAADPQTPRTQPSTKDDP</sequence>
<dbReference type="OrthoDB" id="5986843at2"/>